<sequence>MAAAASGEQEAASMLRLPQIFPCARKSREEGSNLPVCFRVHYDAEPNEDNNSCFRGPGDYALHAQVCLPFVKLLSSITLEELLSAFKARASLCYPDVSRYTVVAFYTCATRLSRNSCDCVNNDISYRVDTSMYMDATLDTFFTPVEAGGSVTYDVYTVWGGAAEDMRASNCTSRPQTQCAAQCRGDEQSNLAAVQVWPNLPAKEISYPFTQNCAYVKLPPIGCLSELGEDMLPVKMCPSPSARSEKNLAHSAFEQWISFESLERGDRKNIQDEEEATRAIAQKQELEGRKQVVTLLRLKGKGGSGLPVLGLPGRMTHGFPRTYPVDTVPLYAGHGTDFIDKLHKCTRDTVRLSNVFAACGPRQPAGGDRTGSSRLPSSQERCRDGIGASSSWIDEGLYSDGYIDGECGSSSEVPMTEMEKLMEQCTDFRRDLLTIERKEFRTLRATFHLILQRQRQFEEECVEDAFLEEIEEADVLKIESYAPLPEEQNIEGAWVLAAKAASCAPHSEEPNPSAEVREGSSGRLTEHVTRLATVEGGESRASGSPGIPTLRVGGYEVGGELVPYPELEDGIPFRDILDDREACIREAVNTIARISSQMFEPMWLKLGKRRLEMCESEERRRLHAEEVACFDGVMAWGVQDQKNIVMKNHEELVNALLPVVTEEEEIRLATCNSECRWRSLLTCMYLRVTDSLKRALLKEEGKVSADGEK</sequence>
<evidence type="ECO:0000313" key="2">
    <source>
        <dbReference type="EMBL" id="CCC90121.1"/>
    </source>
</evidence>
<dbReference type="AlphaFoldDB" id="G0UL66"/>
<name>G0UL66_TRYCI</name>
<organism evidence="2">
    <name type="scientific">Trypanosoma congolense (strain IL3000)</name>
    <dbReference type="NCBI Taxonomy" id="1068625"/>
    <lineage>
        <taxon>Eukaryota</taxon>
        <taxon>Discoba</taxon>
        <taxon>Euglenozoa</taxon>
        <taxon>Kinetoplastea</taxon>
        <taxon>Metakinetoplastina</taxon>
        <taxon>Trypanosomatida</taxon>
        <taxon>Trypanosomatidae</taxon>
        <taxon>Trypanosoma</taxon>
        <taxon>Nannomonas</taxon>
    </lineage>
</organism>
<dbReference type="VEuPathDB" id="TriTrypDB:TcIL3000_4_2110"/>
<proteinExistence type="predicted"/>
<feature type="region of interest" description="Disordered" evidence="1">
    <location>
        <begin position="361"/>
        <end position="380"/>
    </location>
</feature>
<dbReference type="EMBL" id="HE575317">
    <property type="protein sequence ID" value="CCC90121.1"/>
    <property type="molecule type" value="Genomic_DNA"/>
</dbReference>
<gene>
    <name evidence="2" type="ORF">TCIL3000_4_2110</name>
</gene>
<protein>
    <submittedName>
        <fullName evidence="2">Uncharacterized protein TCIL3000_4_2110</fullName>
    </submittedName>
</protein>
<reference evidence="2" key="1">
    <citation type="journal article" date="2012" name="Proc. Natl. Acad. Sci. U.S.A.">
        <title>Antigenic diversity is generated by distinct evolutionary mechanisms in African trypanosome species.</title>
        <authorList>
            <person name="Jackson A.P."/>
            <person name="Berry A."/>
            <person name="Aslett M."/>
            <person name="Allison H.C."/>
            <person name="Burton P."/>
            <person name="Vavrova-Anderson J."/>
            <person name="Brown R."/>
            <person name="Browne H."/>
            <person name="Corton N."/>
            <person name="Hauser H."/>
            <person name="Gamble J."/>
            <person name="Gilderthorp R."/>
            <person name="Marcello L."/>
            <person name="McQuillan J."/>
            <person name="Otto T.D."/>
            <person name="Quail M.A."/>
            <person name="Sanders M.J."/>
            <person name="van Tonder A."/>
            <person name="Ginger M.L."/>
            <person name="Field M.C."/>
            <person name="Barry J.D."/>
            <person name="Hertz-Fowler C."/>
            <person name="Berriman M."/>
        </authorList>
    </citation>
    <scope>NUCLEOTIDE SEQUENCE</scope>
    <source>
        <strain evidence="2">IL3000</strain>
    </source>
</reference>
<feature type="compositionally biased region" description="Polar residues" evidence="1">
    <location>
        <begin position="370"/>
        <end position="379"/>
    </location>
</feature>
<evidence type="ECO:0000256" key="1">
    <source>
        <dbReference type="SAM" id="MobiDB-lite"/>
    </source>
</evidence>
<accession>G0UL66</accession>